<evidence type="ECO:0000313" key="2">
    <source>
        <dbReference type="Proteomes" id="UP000034883"/>
    </source>
</evidence>
<dbReference type="STRING" id="927083.DB32_003200"/>
<gene>
    <name evidence="1" type="ORF">DB32_003200</name>
</gene>
<dbReference type="Proteomes" id="UP000034883">
    <property type="component" value="Chromosome"/>
</dbReference>
<sequence length="152" mass="16306">MMLAGTCTGGTVDRGPFRDPERCEGCPSCAPEAFRSTGSTWVVLVCGHSVFGRALDLMYCSSCSAMRAAQSVDPARRAEQLEALAAECFADAQRARREIDDELAYAAGGGYPLAPKGWIDGKRDDAARAMELARSAQTRALEARDQARRKAA</sequence>
<accession>A0A0F6YJF8</accession>
<evidence type="ECO:0000313" key="1">
    <source>
        <dbReference type="EMBL" id="AKF06051.1"/>
    </source>
</evidence>
<reference evidence="1 2" key="1">
    <citation type="submission" date="2015-03" db="EMBL/GenBank/DDBJ databases">
        <title>Genome assembly of Sandaracinus amylolyticus DSM 53668.</title>
        <authorList>
            <person name="Sharma G."/>
            <person name="Subramanian S."/>
        </authorList>
    </citation>
    <scope>NUCLEOTIDE SEQUENCE [LARGE SCALE GENOMIC DNA]</scope>
    <source>
        <strain evidence="1 2">DSM 53668</strain>
    </source>
</reference>
<dbReference type="KEGG" id="samy:DB32_003200"/>
<name>A0A0F6YJF8_9BACT</name>
<dbReference type="EMBL" id="CP011125">
    <property type="protein sequence ID" value="AKF06051.1"/>
    <property type="molecule type" value="Genomic_DNA"/>
</dbReference>
<keyword evidence="2" id="KW-1185">Reference proteome</keyword>
<organism evidence="1 2">
    <name type="scientific">Sandaracinus amylolyticus</name>
    <dbReference type="NCBI Taxonomy" id="927083"/>
    <lineage>
        <taxon>Bacteria</taxon>
        <taxon>Pseudomonadati</taxon>
        <taxon>Myxococcota</taxon>
        <taxon>Polyangia</taxon>
        <taxon>Polyangiales</taxon>
        <taxon>Sandaracinaceae</taxon>
        <taxon>Sandaracinus</taxon>
    </lineage>
</organism>
<dbReference type="AlphaFoldDB" id="A0A0F6YJF8"/>
<proteinExistence type="predicted"/>
<protein>
    <submittedName>
        <fullName evidence="1">Uncharacterized protein</fullName>
    </submittedName>
</protein>